<accession>A0A1M5QTB3</accession>
<feature type="transmembrane region" description="Helical" evidence="1">
    <location>
        <begin position="148"/>
        <end position="167"/>
    </location>
</feature>
<feature type="transmembrane region" description="Helical" evidence="1">
    <location>
        <begin position="424"/>
        <end position="443"/>
    </location>
</feature>
<keyword evidence="1" id="KW-0812">Transmembrane</keyword>
<evidence type="ECO:0000313" key="2">
    <source>
        <dbReference type="EMBL" id="SHH17312.1"/>
    </source>
</evidence>
<feature type="transmembrane region" description="Helical" evidence="1">
    <location>
        <begin position="455"/>
        <end position="474"/>
    </location>
</feature>
<gene>
    <name evidence="2" type="ORF">SAMN04488068_2815</name>
</gene>
<feature type="transmembrane region" description="Helical" evidence="1">
    <location>
        <begin position="114"/>
        <end position="136"/>
    </location>
</feature>
<feature type="transmembrane region" description="Helical" evidence="1">
    <location>
        <begin position="285"/>
        <end position="308"/>
    </location>
</feature>
<dbReference type="PANTHER" id="PTHR31610">
    <property type="entry name" value="SLR0360 PROTEIN"/>
    <property type="match status" value="1"/>
</dbReference>
<name>A0A1M5QTB3_9GAMM</name>
<feature type="transmembrane region" description="Helical" evidence="1">
    <location>
        <begin position="373"/>
        <end position="394"/>
    </location>
</feature>
<dbReference type="STRING" id="490188.SAMN04488068_2815"/>
<feature type="transmembrane region" description="Helical" evidence="1">
    <location>
        <begin position="173"/>
        <end position="189"/>
    </location>
</feature>
<protein>
    <submittedName>
        <fullName evidence="2">Putative MFS transporter, AGZA family, xanthine/uracil permease</fullName>
    </submittedName>
</protein>
<dbReference type="EMBL" id="FQWZ01000006">
    <property type="protein sequence ID" value="SHH17312.1"/>
    <property type="molecule type" value="Genomic_DNA"/>
</dbReference>
<feature type="transmembrane region" description="Helical" evidence="1">
    <location>
        <begin position="494"/>
        <end position="514"/>
    </location>
</feature>
<feature type="transmembrane region" description="Helical" evidence="1">
    <location>
        <begin position="12"/>
        <end position="34"/>
    </location>
</feature>
<feature type="transmembrane region" description="Helical" evidence="1">
    <location>
        <begin position="238"/>
        <end position="264"/>
    </location>
</feature>
<keyword evidence="3" id="KW-1185">Reference proteome</keyword>
<feature type="transmembrane region" description="Helical" evidence="1">
    <location>
        <begin position="196"/>
        <end position="218"/>
    </location>
</feature>
<feature type="transmembrane region" description="Helical" evidence="1">
    <location>
        <begin position="40"/>
        <end position="60"/>
    </location>
</feature>
<feature type="transmembrane region" description="Helical" evidence="1">
    <location>
        <begin position="81"/>
        <end position="102"/>
    </location>
</feature>
<keyword evidence="1" id="KW-0472">Membrane</keyword>
<feature type="transmembrane region" description="Helical" evidence="1">
    <location>
        <begin position="328"/>
        <end position="361"/>
    </location>
</feature>
<organism evidence="2 3">
    <name type="scientific">Hydrocarboniphaga daqingensis</name>
    <dbReference type="NCBI Taxonomy" id="490188"/>
    <lineage>
        <taxon>Bacteria</taxon>
        <taxon>Pseudomonadati</taxon>
        <taxon>Pseudomonadota</taxon>
        <taxon>Gammaproteobacteria</taxon>
        <taxon>Nevskiales</taxon>
        <taxon>Nevskiaceae</taxon>
        <taxon>Hydrocarboniphaga</taxon>
    </lineage>
</organism>
<dbReference type="AlphaFoldDB" id="A0A1M5QTB3"/>
<evidence type="ECO:0000313" key="3">
    <source>
        <dbReference type="Proteomes" id="UP000199758"/>
    </source>
</evidence>
<proteinExistence type="predicted"/>
<sequence length="522" mass="53854">MRLIVRGDIDGLFGLALDNLILLLVLSGLCRFVLGFDDALLLGHVLPGAAVSLLVGNLYYSWQARQLAQRSGRDDVCALPYGLNAVTVFAFVFLVMLPAKLAAQAAGAADPARIAWQAGLLACFSCGVIEIVASAVAERIRRATPRAALLSTLAGLALAFIALGFLFRAYAHPLVGLATLAVVLVGYFGRVRIRGGLPIGLVAVALGTALAWGTGLAPTGPTPPPPSLHGPVPVIGDLLAGFHAGVLMTYFAVIVPMGLIIVVGSMQNLESAEAAGDRYDTRSSLIVNGIGSIAAAVFGSCFPTTLYIGHPGWKAMGARSAYSALSGLVVALLCFTGTLSVFTWLVPVEAGMAILLWIGIVMTSQAFQATPRHHAPAVVIGILPGLATWGAMMAKSGLHAAGMGQPGGEPFSSALVGKFLQSDVYITGAFALEQGVVFTAMILAATTVAIIERRFLIAAVWCLVAALLSLAGLMHGFAYSAGDTVLALSPAWDWVLGYLAMALVLAAAQGLTVADDAADAHG</sequence>
<dbReference type="Proteomes" id="UP000199758">
    <property type="component" value="Unassembled WGS sequence"/>
</dbReference>
<dbReference type="OrthoDB" id="3320984at2"/>
<dbReference type="PANTHER" id="PTHR31610:SF0">
    <property type="entry name" value="SLC26A_SULP TRANSPORTER DOMAIN-CONTAINING PROTEIN"/>
    <property type="match status" value="1"/>
</dbReference>
<reference evidence="2 3" key="1">
    <citation type="submission" date="2016-11" db="EMBL/GenBank/DDBJ databases">
        <authorList>
            <person name="Jaros S."/>
            <person name="Januszkiewicz K."/>
            <person name="Wedrychowicz H."/>
        </authorList>
    </citation>
    <scope>NUCLEOTIDE SEQUENCE [LARGE SCALE GENOMIC DNA]</scope>
    <source>
        <strain evidence="2 3">CGMCC 1.7049</strain>
    </source>
</reference>
<evidence type="ECO:0000256" key="1">
    <source>
        <dbReference type="SAM" id="Phobius"/>
    </source>
</evidence>
<dbReference type="RefSeq" id="WP_072898279.1">
    <property type="nucleotide sequence ID" value="NZ_FQWZ01000006.1"/>
</dbReference>
<keyword evidence="1" id="KW-1133">Transmembrane helix</keyword>